<keyword evidence="3" id="KW-1185">Reference proteome</keyword>
<dbReference type="Gene3D" id="1.10.3210.10">
    <property type="entry name" value="Hypothetical protein af1432"/>
    <property type="match status" value="1"/>
</dbReference>
<dbReference type="KEGG" id="kra:Krad_2314"/>
<evidence type="ECO:0000313" key="2">
    <source>
        <dbReference type="EMBL" id="ABS03795.1"/>
    </source>
</evidence>
<dbReference type="PANTHER" id="PTHR35569">
    <property type="entry name" value="CYANAMIDE HYDRATASE DDI2-RELATED"/>
    <property type="match status" value="1"/>
</dbReference>
<dbReference type="Pfam" id="PF01966">
    <property type="entry name" value="HD"/>
    <property type="match status" value="1"/>
</dbReference>
<feature type="domain" description="HD" evidence="1">
    <location>
        <begin position="54"/>
        <end position="162"/>
    </location>
</feature>
<sequence length="239" mass="25728">MAEPDASSEPVPSVPPGAAATWRQVSWLQQAAQSVRGGLQVLDVITEAVAPAIASHSVRVLRYAHALACSEMAQERLQVSRSPAAFASYLDDGTLLTACLLHDAGATAVGASWQRFEVQGADRAAAFARAHGYSEDQVRHIWEAVALHTSPHIAERIHPLARWVRGGVLADFGTDLIPPDLRRRTEAEVPRLDVERTLSGIVVEQALRDERRAPSGSWPADLLAAHRASADADARLSAF</sequence>
<dbReference type="Proteomes" id="UP000001116">
    <property type="component" value="Chromosome"/>
</dbReference>
<protein>
    <recommendedName>
        <fullName evidence="1">HD domain-containing protein</fullName>
    </recommendedName>
</protein>
<dbReference type="HOGENOM" id="CLU_070871_3_1_11"/>
<accession>A6WAF6</accession>
<proteinExistence type="predicted"/>
<dbReference type="InterPro" id="IPR006674">
    <property type="entry name" value="HD_domain"/>
</dbReference>
<gene>
    <name evidence="2" type="ordered locus">Krad_2314</name>
</gene>
<organism evidence="2 3">
    <name type="scientific">Kineococcus radiotolerans (strain ATCC BAA-149 / DSM 14245 / SRS30216)</name>
    <dbReference type="NCBI Taxonomy" id="266940"/>
    <lineage>
        <taxon>Bacteria</taxon>
        <taxon>Bacillati</taxon>
        <taxon>Actinomycetota</taxon>
        <taxon>Actinomycetes</taxon>
        <taxon>Kineosporiales</taxon>
        <taxon>Kineosporiaceae</taxon>
        <taxon>Kineococcus</taxon>
    </lineage>
</organism>
<dbReference type="AlphaFoldDB" id="A6WAF6"/>
<dbReference type="EMBL" id="CP000750">
    <property type="protein sequence ID" value="ABS03795.1"/>
    <property type="molecule type" value="Genomic_DNA"/>
</dbReference>
<dbReference type="PANTHER" id="PTHR35569:SF1">
    <property type="entry name" value="CYANAMIDE HYDRATASE DDI2-RELATED"/>
    <property type="match status" value="1"/>
</dbReference>
<dbReference type="RefSeq" id="WP_012087987.1">
    <property type="nucleotide sequence ID" value="NC_009664.2"/>
</dbReference>
<dbReference type="eggNOG" id="COG1418">
    <property type="taxonomic scope" value="Bacteria"/>
</dbReference>
<evidence type="ECO:0000259" key="1">
    <source>
        <dbReference type="Pfam" id="PF01966"/>
    </source>
</evidence>
<reference evidence="3" key="1">
    <citation type="journal article" date="2008" name="PLoS ONE">
        <title>Survival in nuclear waste, extreme resistance, and potential applications gleaned from the genome sequence of Kineococcus radiotolerans SRS30216.</title>
        <authorList>
            <person name="Bagwell C.E."/>
            <person name="Bhat S."/>
            <person name="Hawkins G.M."/>
            <person name="Smith B.W."/>
            <person name="Biswas T."/>
            <person name="Hoover T.R."/>
            <person name="Saunders E."/>
            <person name="Han C.S."/>
            <person name="Tsodikov O.V."/>
            <person name="Shimkets L.J."/>
        </authorList>
    </citation>
    <scope>NUCLEOTIDE SEQUENCE [LARGE SCALE GENOMIC DNA]</scope>
    <source>
        <strain evidence="3">ATCC BAA-149 / DSM 14245 / SRS30216</strain>
    </source>
</reference>
<evidence type="ECO:0000313" key="3">
    <source>
        <dbReference type="Proteomes" id="UP000001116"/>
    </source>
</evidence>
<dbReference type="SUPFAM" id="SSF109604">
    <property type="entry name" value="HD-domain/PDEase-like"/>
    <property type="match status" value="1"/>
</dbReference>
<dbReference type="STRING" id="266940.Krad_2314"/>
<name>A6WAF6_KINRD</name>